<gene>
    <name evidence="13" type="ORF">Cni_G28680</name>
</gene>
<organism evidence="13 14">
    <name type="scientific">Canna indica</name>
    <name type="common">Indian-shot</name>
    <dbReference type="NCBI Taxonomy" id="4628"/>
    <lineage>
        <taxon>Eukaryota</taxon>
        <taxon>Viridiplantae</taxon>
        <taxon>Streptophyta</taxon>
        <taxon>Embryophyta</taxon>
        <taxon>Tracheophyta</taxon>
        <taxon>Spermatophyta</taxon>
        <taxon>Magnoliopsida</taxon>
        <taxon>Liliopsida</taxon>
        <taxon>Zingiberales</taxon>
        <taxon>Cannaceae</taxon>
        <taxon>Canna</taxon>
    </lineage>
</organism>
<dbReference type="GO" id="GO:0045893">
    <property type="term" value="P:positive regulation of DNA-templated transcription"/>
    <property type="evidence" value="ECO:0007669"/>
    <property type="project" value="TreeGrafter"/>
</dbReference>
<protein>
    <recommendedName>
        <fullName evidence="10">Homeobox-leucine zipper protein</fullName>
    </recommendedName>
    <alternativeName>
        <fullName evidence="10">HD-ZIP protein</fullName>
    </alternativeName>
    <alternativeName>
        <fullName evidence="10">Homeodomain transcription factor</fullName>
    </alternativeName>
</protein>
<comment type="subcellular location">
    <subcellularLocation>
        <location evidence="1 8 9">Nucleus</location>
    </subcellularLocation>
</comment>
<dbReference type="GO" id="GO:0005634">
    <property type="term" value="C:nucleus"/>
    <property type="evidence" value="ECO:0007669"/>
    <property type="project" value="UniProtKB-SubCell"/>
</dbReference>
<dbReference type="Proteomes" id="UP001327560">
    <property type="component" value="Chromosome 9"/>
</dbReference>
<dbReference type="InterPro" id="IPR009057">
    <property type="entry name" value="Homeodomain-like_sf"/>
</dbReference>
<feature type="domain" description="Homeobox" evidence="12">
    <location>
        <begin position="65"/>
        <end position="125"/>
    </location>
</feature>
<evidence type="ECO:0000256" key="2">
    <source>
        <dbReference type="ARBA" id="ARBA00023015"/>
    </source>
</evidence>
<comment type="similarity">
    <text evidence="7 10">Belongs to the HD-ZIP homeobox family. Class I subfamily.</text>
</comment>
<dbReference type="SMART" id="SM00389">
    <property type="entry name" value="HOX"/>
    <property type="match status" value="1"/>
</dbReference>
<sequence>MDSGRLIFDSSSSHSHHAQRMLLLGGGGSSIFGGVRSAVTEGINKRRPFFTSPDDLLEEEYYYDEQLPEKKRRLTPEQVHLLERSFETENKLEPERKSELARKLGLQPRQVAVWFQNRRARWKTKQLEHDFDRLKSSYNSLLSDHDSLLKENDCLRSQVISLTEKLQNKVGATAASRTTGPAIPGIKEEEHAASVTDPASLNSPKKAEDRLSTGSGRSTVVDAEGANHLVDSSEESYFPEDYNCADPVNDGRVHSEEDNVSDEGCNYYSDDIFAAEHHQNQGEDAQLGWWVWN</sequence>
<feature type="region of interest" description="Disordered" evidence="11">
    <location>
        <begin position="173"/>
        <end position="218"/>
    </location>
</feature>
<evidence type="ECO:0000256" key="10">
    <source>
        <dbReference type="RuleBase" id="RU369038"/>
    </source>
</evidence>
<feature type="DNA-binding region" description="Homeobox" evidence="8">
    <location>
        <begin position="67"/>
        <end position="126"/>
    </location>
</feature>
<dbReference type="SUPFAM" id="SSF46689">
    <property type="entry name" value="Homeodomain-like"/>
    <property type="match status" value="1"/>
</dbReference>
<dbReference type="InterPro" id="IPR045224">
    <property type="entry name" value="HDZip_class_I_plant"/>
</dbReference>
<evidence type="ECO:0000259" key="12">
    <source>
        <dbReference type="PROSITE" id="PS50071"/>
    </source>
</evidence>
<keyword evidence="5 10" id="KW-0804">Transcription</keyword>
<evidence type="ECO:0000256" key="3">
    <source>
        <dbReference type="ARBA" id="ARBA00023125"/>
    </source>
</evidence>
<dbReference type="AlphaFoldDB" id="A0AAQ3L355"/>
<dbReference type="PROSITE" id="PS50071">
    <property type="entry name" value="HOMEOBOX_2"/>
    <property type="match status" value="1"/>
</dbReference>
<evidence type="ECO:0000256" key="8">
    <source>
        <dbReference type="PROSITE-ProRule" id="PRU00108"/>
    </source>
</evidence>
<evidence type="ECO:0000313" key="13">
    <source>
        <dbReference type="EMBL" id="WOL19878.1"/>
    </source>
</evidence>
<dbReference type="GO" id="GO:0042802">
    <property type="term" value="F:identical protein binding"/>
    <property type="evidence" value="ECO:0007669"/>
    <property type="project" value="UniProtKB-ARBA"/>
</dbReference>
<dbReference type="Pfam" id="PF02183">
    <property type="entry name" value="HALZ"/>
    <property type="match status" value="1"/>
</dbReference>
<dbReference type="Pfam" id="PF00046">
    <property type="entry name" value="Homeodomain"/>
    <property type="match status" value="1"/>
</dbReference>
<dbReference type="EMBL" id="CP136898">
    <property type="protein sequence ID" value="WOL19878.1"/>
    <property type="molecule type" value="Genomic_DNA"/>
</dbReference>
<dbReference type="InterPro" id="IPR001356">
    <property type="entry name" value="HD"/>
</dbReference>
<keyword evidence="2 10" id="KW-0805">Transcription regulation</keyword>
<dbReference type="InterPro" id="IPR003106">
    <property type="entry name" value="Leu_zip_homeo"/>
</dbReference>
<name>A0AAQ3L355_9LILI</name>
<dbReference type="Gene3D" id="1.10.10.60">
    <property type="entry name" value="Homeodomain-like"/>
    <property type="match status" value="1"/>
</dbReference>
<evidence type="ECO:0000256" key="4">
    <source>
        <dbReference type="ARBA" id="ARBA00023155"/>
    </source>
</evidence>
<evidence type="ECO:0000256" key="9">
    <source>
        <dbReference type="RuleBase" id="RU000682"/>
    </source>
</evidence>
<keyword evidence="3 8" id="KW-0238">DNA-binding</keyword>
<dbReference type="CDD" id="cd00086">
    <property type="entry name" value="homeodomain"/>
    <property type="match status" value="1"/>
</dbReference>
<keyword evidence="6 8" id="KW-0539">Nucleus</keyword>
<dbReference type="PROSITE" id="PS00027">
    <property type="entry name" value="HOMEOBOX_1"/>
    <property type="match status" value="1"/>
</dbReference>
<dbReference type="InterPro" id="IPR000047">
    <property type="entry name" value="HTH_motif"/>
</dbReference>
<evidence type="ECO:0000256" key="11">
    <source>
        <dbReference type="SAM" id="MobiDB-lite"/>
    </source>
</evidence>
<keyword evidence="14" id="KW-1185">Reference proteome</keyword>
<evidence type="ECO:0000313" key="14">
    <source>
        <dbReference type="Proteomes" id="UP001327560"/>
    </source>
</evidence>
<dbReference type="GO" id="GO:0000981">
    <property type="term" value="F:DNA-binding transcription factor activity, RNA polymerase II-specific"/>
    <property type="evidence" value="ECO:0007669"/>
    <property type="project" value="UniProtKB-UniRule"/>
</dbReference>
<comment type="function">
    <text evidence="10">Transcription factor.</text>
</comment>
<dbReference type="InterPro" id="IPR017970">
    <property type="entry name" value="Homeobox_CS"/>
</dbReference>
<dbReference type="FunFam" id="1.10.10.60:FF:000159">
    <property type="entry name" value="Homeobox-leucine zipper protein HAT5"/>
    <property type="match status" value="1"/>
</dbReference>
<dbReference type="PANTHER" id="PTHR24326">
    <property type="entry name" value="HOMEOBOX-LEUCINE ZIPPER PROTEIN"/>
    <property type="match status" value="1"/>
</dbReference>
<keyword evidence="4 8" id="KW-0371">Homeobox</keyword>
<evidence type="ECO:0000256" key="5">
    <source>
        <dbReference type="ARBA" id="ARBA00023163"/>
    </source>
</evidence>
<evidence type="ECO:0000256" key="6">
    <source>
        <dbReference type="ARBA" id="ARBA00023242"/>
    </source>
</evidence>
<evidence type="ECO:0000256" key="7">
    <source>
        <dbReference type="ARBA" id="ARBA00025748"/>
    </source>
</evidence>
<dbReference type="PRINTS" id="PR00031">
    <property type="entry name" value="HTHREPRESSR"/>
</dbReference>
<evidence type="ECO:0000256" key="1">
    <source>
        <dbReference type="ARBA" id="ARBA00004123"/>
    </source>
</evidence>
<dbReference type="GO" id="GO:0043565">
    <property type="term" value="F:sequence-specific DNA binding"/>
    <property type="evidence" value="ECO:0007669"/>
    <property type="project" value="InterPro"/>
</dbReference>
<proteinExistence type="inferred from homology"/>
<dbReference type="PANTHER" id="PTHR24326:SF497">
    <property type="entry name" value="HOMEOBOX-LEUCINE ZIPPER PROTEIN HAT5"/>
    <property type="match status" value="1"/>
</dbReference>
<accession>A0AAQ3L355</accession>
<reference evidence="13 14" key="1">
    <citation type="submission" date="2023-10" db="EMBL/GenBank/DDBJ databases">
        <title>Chromosome-scale genome assembly provides insights into flower coloration mechanisms of Canna indica.</title>
        <authorList>
            <person name="Li C."/>
        </authorList>
    </citation>
    <scope>NUCLEOTIDE SEQUENCE [LARGE SCALE GENOMIC DNA]</scope>
    <source>
        <tissue evidence="13">Flower</tissue>
    </source>
</reference>